<keyword evidence="2" id="KW-1185">Reference proteome</keyword>
<gene>
    <name evidence="1" type="ORF">SDAV_001457</name>
</gene>
<dbReference type="EMBL" id="CP031088">
    <property type="protein sequence ID" value="AXF96424.1"/>
    <property type="molecule type" value="Genomic_DNA"/>
</dbReference>
<proteinExistence type="predicted"/>
<evidence type="ECO:0000313" key="1">
    <source>
        <dbReference type="EMBL" id="AXF96424.1"/>
    </source>
</evidence>
<evidence type="ECO:0000313" key="2">
    <source>
        <dbReference type="Proteomes" id="UP000253689"/>
    </source>
</evidence>
<protein>
    <submittedName>
        <fullName evidence="1">Uncharacterized protein</fullName>
    </submittedName>
</protein>
<dbReference type="RefSeq" id="WP_114565039.1">
    <property type="nucleotide sequence ID" value="NZ_CP031088.1"/>
</dbReference>
<dbReference type="KEGG" id="sphh:SDAV_001457"/>
<sequence length="71" mass="8375">MQADLKDYFVTLLIFFFAKQNYSMVDRHNSDFNDVANVPDAVWNIIRTELNRLNIKLFSKVVPYCNLPSLF</sequence>
<dbReference type="AlphaFoldDB" id="A0A345DQD3"/>
<accession>A0A345DQD3</accession>
<dbReference type="Proteomes" id="UP000253689">
    <property type="component" value="Chromosome"/>
</dbReference>
<reference evidence="2" key="1">
    <citation type="submission" date="2018-07" db="EMBL/GenBank/DDBJ databases">
        <title>Complete Genome Sequence of Spiroplasma phoeniceum.</title>
        <authorList>
            <person name="Davis R.E."/>
            <person name="Shao J.Y."/>
            <person name="Zhao Y."/>
            <person name="Silver A."/>
            <person name="Stump z."/>
            <person name="Gasparich G."/>
        </authorList>
    </citation>
    <scope>NUCLEOTIDE SEQUENCE [LARGE SCALE GENOMIC DNA]</scope>
    <source>
        <strain evidence="2">P40</strain>
    </source>
</reference>
<name>A0A345DQD3_9MOLU</name>
<organism evidence="1 2">
    <name type="scientific">Spiroplasma phoeniceum P40</name>
    <dbReference type="NCBI Taxonomy" id="1276259"/>
    <lineage>
        <taxon>Bacteria</taxon>
        <taxon>Bacillati</taxon>
        <taxon>Mycoplasmatota</taxon>
        <taxon>Mollicutes</taxon>
        <taxon>Entomoplasmatales</taxon>
        <taxon>Spiroplasmataceae</taxon>
        <taxon>Spiroplasma</taxon>
    </lineage>
</organism>